<protein>
    <submittedName>
        <fullName evidence="1">Uncharacterized protein</fullName>
    </submittedName>
</protein>
<gene>
    <name evidence="1" type="ORF">LCGC14_2358740</name>
</gene>
<organism evidence="1">
    <name type="scientific">marine sediment metagenome</name>
    <dbReference type="NCBI Taxonomy" id="412755"/>
    <lineage>
        <taxon>unclassified sequences</taxon>
        <taxon>metagenomes</taxon>
        <taxon>ecological metagenomes</taxon>
    </lineage>
</organism>
<comment type="caution">
    <text evidence="1">The sequence shown here is derived from an EMBL/GenBank/DDBJ whole genome shotgun (WGS) entry which is preliminary data.</text>
</comment>
<proteinExistence type="predicted"/>
<dbReference type="AlphaFoldDB" id="A0A0F9C7D1"/>
<reference evidence="1" key="1">
    <citation type="journal article" date="2015" name="Nature">
        <title>Complex archaea that bridge the gap between prokaryotes and eukaryotes.</title>
        <authorList>
            <person name="Spang A."/>
            <person name="Saw J.H."/>
            <person name="Jorgensen S.L."/>
            <person name="Zaremba-Niedzwiedzka K."/>
            <person name="Martijn J."/>
            <person name="Lind A.E."/>
            <person name="van Eijk R."/>
            <person name="Schleper C."/>
            <person name="Guy L."/>
            <person name="Ettema T.J."/>
        </authorList>
    </citation>
    <scope>NUCLEOTIDE SEQUENCE</scope>
</reference>
<name>A0A0F9C7D1_9ZZZZ</name>
<accession>A0A0F9C7D1</accession>
<sequence length="301" mass="32199">INVEFAYSFGGELATVAETLKSVQGGDDGRPALPGASTILLYDDLDTGAGNTKGKYVFRTTSSEGSGTNVWATLTTVGGVDFLVPHEQDKDSVDRQDIWGQIIVGDIITWWISDGKWLAFRVTSIEPRPTTRFKFGIILIVFDETDGTGNLSLTSGVDVELRLSRALRGESGAALVTLTNASISETKDPTAHAEVRTEPDGFVYQRTIAGGVVAINTSTDWIIPHEEAPGGYEIRATATGDALDSGSDVLNTWLAMNVQRQWWIETTIGSKDAVVTLTIRHSAQGGNLDSGVFTLAVSDTA</sequence>
<feature type="non-terminal residue" evidence="1">
    <location>
        <position position="1"/>
    </location>
</feature>
<dbReference type="EMBL" id="LAZR01034498">
    <property type="protein sequence ID" value="KKL45134.1"/>
    <property type="molecule type" value="Genomic_DNA"/>
</dbReference>
<evidence type="ECO:0000313" key="1">
    <source>
        <dbReference type="EMBL" id="KKL45134.1"/>
    </source>
</evidence>